<dbReference type="InterPro" id="IPR036972">
    <property type="entry name" value="Cyt_c_oxidase_su5b_sf"/>
</dbReference>
<feature type="binding site" evidence="3">
    <location>
        <position position="137"/>
    </location>
    <ligand>
        <name>Zn(2+)</name>
        <dbReference type="ChEBI" id="CHEBI:29105"/>
    </ligand>
</feature>
<evidence type="ECO:0000313" key="5">
    <source>
        <dbReference type="EMBL" id="THG97176.1"/>
    </source>
</evidence>
<dbReference type="AlphaFoldDB" id="A0A4S4KGT3"/>
<proteinExistence type="predicted"/>
<keyword evidence="6" id="KW-1185">Reference proteome</keyword>
<feature type="non-terminal residue" evidence="5">
    <location>
        <position position="142"/>
    </location>
</feature>
<evidence type="ECO:0000256" key="3">
    <source>
        <dbReference type="PIRSR" id="PIRSR602124-2"/>
    </source>
</evidence>
<accession>A0A4S4KGT3</accession>
<dbReference type="Gene3D" id="2.60.11.10">
    <property type="entry name" value="Cytochrome c oxidase, subunit Vb"/>
    <property type="match status" value="1"/>
</dbReference>
<dbReference type="PANTHER" id="PTHR10122:SF0">
    <property type="entry name" value="CYTOCHROME C OXIDASE SUBUNIT 5B, ISOFORM A-RELATED"/>
    <property type="match status" value="1"/>
</dbReference>
<dbReference type="GO" id="GO:0005740">
    <property type="term" value="C:mitochondrial envelope"/>
    <property type="evidence" value="ECO:0007669"/>
    <property type="project" value="InterPro"/>
</dbReference>
<dbReference type="GO" id="GO:0045277">
    <property type="term" value="C:respiratory chain complex IV"/>
    <property type="evidence" value="ECO:0007669"/>
    <property type="project" value="InterPro"/>
</dbReference>
<dbReference type="PANTHER" id="PTHR10122">
    <property type="entry name" value="CYTOCHROME C OXIDASE SUBUNIT 5B, MITOCHONDRIAL"/>
    <property type="match status" value="1"/>
</dbReference>
<feature type="region of interest" description="Disordered" evidence="4">
    <location>
        <begin position="31"/>
        <end position="64"/>
    </location>
</feature>
<name>A0A4S4KGT3_9AGAM</name>
<feature type="binding site" evidence="3">
    <location>
        <position position="113"/>
    </location>
    <ligand>
        <name>Zn(2+)</name>
        <dbReference type="ChEBI" id="CHEBI:29105"/>
    </ligand>
</feature>
<evidence type="ECO:0000256" key="1">
    <source>
        <dbReference type="ARBA" id="ARBA00022723"/>
    </source>
</evidence>
<feature type="binding site" evidence="3">
    <location>
        <position position="121"/>
    </location>
    <ligand>
        <name>Zn(2+)</name>
        <dbReference type="ChEBI" id="CHEBI:29105"/>
    </ligand>
</feature>
<feature type="binding site" evidence="3">
    <location>
        <position position="140"/>
    </location>
    <ligand>
        <name>Zn(2+)</name>
        <dbReference type="ChEBI" id="CHEBI:29105"/>
    </ligand>
</feature>
<keyword evidence="1 3" id="KW-0479">Metal-binding</keyword>
<evidence type="ECO:0000256" key="4">
    <source>
        <dbReference type="SAM" id="MobiDB-lite"/>
    </source>
</evidence>
<dbReference type="GO" id="GO:0006123">
    <property type="term" value="P:mitochondrial electron transport, cytochrome c to oxygen"/>
    <property type="evidence" value="ECO:0007669"/>
    <property type="project" value="InterPro"/>
</dbReference>
<sequence>MLRALTAIRPAVAAATRVSTRPSVTRLFSTTPRALADEHHAPTPPQLYGRSAPTSEVIPSDEQQATGLERLQLLGRMEGVDVFDMKALDASRLGTMADPIKVLTYFPERLIGCTGSPADSHEVVWLAATTAKPRHRCPECGS</sequence>
<dbReference type="PROSITE" id="PS51359">
    <property type="entry name" value="COX5B_2"/>
    <property type="match status" value="1"/>
</dbReference>
<dbReference type="SUPFAM" id="SSF57802">
    <property type="entry name" value="Rubredoxin-like"/>
    <property type="match status" value="1"/>
</dbReference>
<dbReference type="InterPro" id="IPR002124">
    <property type="entry name" value="Cyt_c_oxidase_su5b"/>
</dbReference>
<keyword evidence="2 3" id="KW-0862">Zinc</keyword>
<evidence type="ECO:0000313" key="6">
    <source>
        <dbReference type="Proteomes" id="UP000308199"/>
    </source>
</evidence>
<dbReference type="GO" id="GO:0046872">
    <property type="term" value="F:metal ion binding"/>
    <property type="evidence" value="ECO:0007669"/>
    <property type="project" value="UniProtKB-KW"/>
</dbReference>
<comment type="caution">
    <text evidence="5">The sequence shown here is derived from an EMBL/GenBank/DDBJ whole genome shotgun (WGS) entry which is preliminary data.</text>
</comment>
<reference evidence="5 6" key="1">
    <citation type="submission" date="2019-02" db="EMBL/GenBank/DDBJ databases">
        <title>Genome sequencing of the rare red list fungi Phellinidium pouzarii.</title>
        <authorList>
            <person name="Buettner E."/>
            <person name="Kellner H."/>
        </authorList>
    </citation>
    <scope>NUCLEOTIDE SEQUENCE [LARGE SCALE GENOMIC DNA]</scope>
    <source>
        <strain evidence="5 6">DSM 108285</strain>
    </source>
</reference>
<dbReference type="OrthoDB" id="10249250at2759"/>
<dbReference type="Proteomes" id="UP000308199">
    <property type="component" value="Unassembled WGS sequence"/>
</dbReference>
<evidence type="ECO:0000256" key="2">
    <source>
        <dbReference type="ARBA" id="ARBA00022833"/>
    </source>
</evidence>
<protein>
    <submittedName>
        <fullName evidence="5">Uncharacterized protein</fullName>
    </submittedName>
</protein>
<dbReference type="Pfam" id="PF01215">
    <property type="entry name" value="COX5B"/>
    <property type="match status" value="1"/>
</dbReference>
<gene>
    <name evidence="5" type="ORF">EW145_g7661</name>
</gene>
<dbReference type="CDD" id="cd00924">
    <property type="entry name" value="Cyt_c_Oxidase_Vb"/>
    <property type="match status" value="1"/>
</dbReference>
<dbReference type="EMBL" id="SGPK01000823">
    <property type="protein sequence ID" value="THG97176.1"/>
    <property type="molecule type" value="Genomic_DNA"/>
</dbReference>
<organism evidence="5 6">
    <name type="scientific">Phellinidium pouzarii</name>
    <dbReference type="NCBI Taxonomy" id="167371"/>
    <lineage>
        <taxon>Eukaryota</taxon>
        <taxon>Fungi</taxon>
        <taxon>Dikarya</taxon>
        <taxon>Basidiomycota</taxon>
        <taxon>Agaricomycotina</taxon>
        <taxon>Agaricomycetes</taxon>
        <taxon>Hymenochaetales</taxon>
        <taxon>Hymenochaetaceae</taxon>
        <taxon>Phellinidium</taxon>
    </lineage>
</organism>